<proteinExistence type="predicted"/>
<dbReference type="AlphaFoldDB" id="A0A426YMG2"/>
<protein>
    <submittedName>
        <fullName evidence="1">Uncharacterized protein</fullName>
    </submittedName>
</protein>
<evidence type="ECO:0000313" key="1">
    <source>
        <dbReference type="EMBL" id="RRT52914.1"/>
    </source>
</evidence>
<evidence type="ECO:0000313" key="2">
    <source>
        <dbReference type="Proteomes" id="UP000287651"/>
    </source>
</evidence>
<sequence>MGSAGAVTVCRGSRVMEKRKGIERLSPAPLKQQREVVKRPQLTSSSTRASLLGNYVYNFPTGHNPSSIYKKGSIYQLSRRNGGSGHELPLRPLPPMSWLEKPEDVATAAGQHSRQFGARCFRGVELAFNRAAGVTRVTRECEPWAKNHREAVGVHYDPHNCKYQGTL</sequence>
<dbReference type="InterPro" id="IPR036509">
    <property type="entry name" value="Met_Sox_Rdtase_MsrA_sf"/>
</dbReference>
<name>A0A426YMG2_ENSVE</name>
<dbReference type="SUPFAM" id="SSF55068">
    <property type="entry name" value="Peptide methionine sulfoxide reductase"/>
    <property type="match status" value="1"/>
</dbReference>
<dbReference type="GO" id="GO:0008113">
    <property type="term" value="F:peptide-methionine (S)-S-oxide reductase activity"/>
    <property type="evidence" value="ECO:0007669"/>
    <property type="project" value="InterPro"/>
</dbReference>
<dbReference type="Proteomes" id="UP000287651">
    <property type="component" value="Unassembled WGS sequence"/>
</dbReference>
<comment type="caution">
    <text evidence="1">The sequence shown here is derived from an EMBL/GenBank/DDBJ whole genome shotgun (WGS) entry which is preliminary data.</text>
</comment>
<reference evidence="1 2" key="1">
    <citation type="journal article" date="2014" name="Agronomy (Basel)">
        <title>A Draft Genome Sequence for Ensete ventricosum, the Drought-Tolerant Tree Against Hunger.</title>
        <authorList>
            <person name="Harrison J."/>
            <person name="Moore K.A."/>
            <person name="Paszkiewicz K."/>
            <person name="Jones T."/>
            <person name="Grant M."/>
            <person name="Ambacheew D."/>
            <person name="Muzemil S."/>
            <person name="Studholme D.J."/>
        </authorList>
    </citation>
    <scope>NUCLEOTIDE SEQUENCE [LARGE SCALE GENOMIC DNA]</scope>
</reference>
<gene>
    <name evidence="1" type="ORF">B296_00044763</name>
</gene>
<dbReference type="EMBL" id="AMZH03011415">
    <property type="protein sequence ID" value="RRT52914.1"/>
    <property type="molecule type" value="Genomic_DNA"/>
</dbReference>
<accession>A0A426YMG2</accession>
<organism evidence="1 2">
    <name type="scientific">Ensete ventricosum</name>
    <name type="common">Abyssinian banana</name>
    <name type="synonym">Musa ensete</name>
    <dbReference type="NCBI Taxonomy" id="4639"/>
    <lineage>
        <taxon>Eukaryota</taxon>
        <taxon>Viridiplantae</taxon>
        <taxon>Streptophyta</taxon>
        <taxon>Embryophyta</taxon>
        <taxon>Tracheophyta</taxon>
        <taxon>Spermatophyta</taxon>
        <taxon>Magnoliopsida</taxon>
        <taxon>Liliopsida</taxon>
        <taxon>Zingiberales</taxon>
        <taxon>Musaceae</taxon>
        <taxon>Ensete</taxon>
    </lineage>
</organism>